<evidence type="ECO:0000259" key="4">
    <source>
        <dbReference type="PROSITE" id="PS52035"/>
    </source>
</evidence>
<protein>
    <submittedName>
        <fullName evidence="5">Carboxypeptidase E</fullName>
    </submittedName>
</protein>
<evidence type="ECO:0000256" key="2">
    <source>
        <dbReference type="ARBA" id="ARBA00023180"/>
    </source>
</evidence>
<feature type="domain" description="Peptidase M14" evidence="4">
    <location>
        <begin position="1"/>
        <end position="76"/>
    </location>
</feature>
<evidence type="ECO:0000313" key="5">
    <source>
        <dbReference type="EMBL" id="KAA0190095.1"/>
    </source>
</evidence>
<sequence>MYSGSAHCDPKAFPNGVSNGNAWYPLFGGMQDWNYLSTGCMEITLELSCDKYPLAEHLNKYWNENKYPLVRLIAEVHRALKGFVIDGSSRSALGNASIHVLGNSHVVYSTSGSGDYWRLLPTEGHITLWASKFGYFDSDKVTVDASELPFVRQTKQEQLNFTLWPSTTENWSDEIDFGIQLNRRPAYFAQSSVTSAIRSVVFGDFARLIRLGPDGPAASVLGVELTIVSHRLNRDPVRAEVNEGSVVHPLPGRTRIVLLGGFHVHDLVSTEMLIRMVRHYVVGTLALFVICLRRFYVTRECLFDAILPSQIGLNMLDRHVSHLLSSQMVVFPYLDRVAISQAANWVNNPLNSNDSVPGVCLLLHESPSGLDIPEDSESVWESLKVLIRSFKPHLIVALTTGSVSPITWNVSGTTFSAPISSIYMPHVSATGISLSDLAGDLAYAFSDQFGSLNRSVSVCADPTTTTTGESPNGNF</sequence>
<dbReference type="PANTHER" id="PTHR11532">
    <property type="entry name" value="PROTEASE M14 CARBOXYPEPTIDASE"/>
    <property type="match status" value="1"/>
</dbReference>
<dbReference type="GO" id="GO:0008270">
    <property type="term" value="F:zinc ion binding"/>
    <property type="evidence" value="ECO:0007669"/>
    <property type="project" value="InterPro"/>
</dbReference>
<keyword evidence="2" id="KW-0325">Glycoprotein</keyword>
<organism evidence="5 6">
    <name type="scientific">Fasciolopsis buskii</name>
    <dbReference type="NCBI Taxonomy" id="27845"/>
    <lineage>
        <taxon>Eukaryota</taxon>
        <taxon>Metazoa</taxon>
        <taxon>Spiralia</taxon>
        <taxon>Lophotrochozoa</taxon>
        <taxon>Platyhelminthes</taxon>
        <taxon>Trematoda</taxon>
        <taxon>Digenea</taxon>
        <taxon>Plagiorchiida</taxon>
        <taxon>Echinostomata</taxon>
        <taxon>Echinostomatoidea</taxon>
        <taxon>Fasciolidae</taxon>
        <taxon>Fasciolopsis</taxon>
    </lineage>
</organism>
<proteinExistence type="inferred from homology"/>
<evidence type="ECO:0000256" key="1">
    <source>
        <dbReference type="ARBA" id="ARBA00005988"/>
    </source>
</evidence>
<dbReference type="PANTHER" id="PTHR11532:SF57">
    <property type="entry name" value="CARBOXYPEPTIDASE D, B"/>
    <property type="match status" value="1"/>
</dbReference>
<dbReference type="Pfam" id="PF00246">
    <property type="entry name" value="Peptidase_M14"/>
    <property type="match status" value="1"/>
</dbReference>
<dbReference type="EMBL" id="LUCM01007370">
    <property type="protein sequence ID" value="KAA0190095.1"/>
    <property type="molecule type" value="Genomic_DNA"/>
</dbReference>
<gene>
    <name evidence="5" type="ORF">FBUS_10434</name>
</gene>
<evidence type="ECO:0000256" key="3">
    <source>
        <dbReference type="PROSITE-ProRule" id="PRU01379"/>
    </source>
</evidence>
<dbReference type="GO" id="GO:0005615">
    <property type="term" value="C:extracellular space"/>
    <property type="evidence" value="ECO:0007669"/>
    <property type="project" value="TreeGrafter"/>
</dbReference>
<dbReference type="Gene3D" id="2.60.40.1120">
    <property type="entry name" value="Carboxypeptidase-like, regulatory domain"/>
    <property type="match status" value="1"/>
</dbReference>
<comment type="caution">
    <text evidence="5">The sequence shown here is derived from an EMBL/GenBank/DDBJ whole genome shotgun (WGS) entry which is preliminary data.</text>
</comment>
<dbReference type="GO" id="GO:0016485">
    <property type="term" value="P:protein processing"/>
    <property type="evidence" value="ECO:0007669"/>
    <property type="project" value="TreeGrafter"/>
</dbReference>
<dbReference type="PROSITE" id="PS52035">
    <property type="entry name" value="PEPTIDASE_M14"/>
    <property type="match status" value="1"/>
</dbReference>
<keyword evidence="5" id="KW-0645">Protease</keyword>
<reference evidence="5" key="1">
    <citation type="submission" date="2019-05" db="EMBL/GenBank/DDBJ databases">
        <title>Annotation for the trematode Fasciolopsis buski.</title>
        <authorList>
            <person name="Choi Y.-J."/>
        </authorList>
    </citation>
    <scope>NUCLEOTIDE SEQUENCE</scope>
    <source>
        <strain evidence="5">HT</strain>
        <tissue evidence="5">Whole worm</tissue>
    </source>
</reference>
<accession>A0A8E0RWJ6</accession>
<dbReference type="SUPFAM" id="SSF49464">
    <property type="entry name" value="Carboxypeptidase regulatory domain-like"/>
    <property type="match status" value="1"/>
</dbReference>
<dbReference type="OrthoDB" id="10249045at2759"/>
<dbReference type="GO" id="GO:0004181">
    <property type="term" value="F:metallocarboxypeptidase activity"/>
    <property type="evidence" value="ECO:0007669"/>
    <property type="project" value="InterPro"/>
</dbReference>
<dbReference type="AlphaFoldDB" id="A0A8E0RWJ6"/>
<keyword evidence="5" id="KW-0378">Hydrolase</keyword>
<dbReference type="SUPFAM" id="SSF53187">
    <property type="entry name" value="Zn-dependent exopeptidases"/>
    <property type="match status" value="1"/>
</dbReference>
<dbReference type="InterPro" id="IPR008969">
    <property type="entry name" value="CarboxyPept-like_regulatory"/>
</dbReference>
<dbReference type="Gene3D" id="3.40.630.10">
    <property type="entry name" value="Zn peptidases"/>
    <property type="match status" value="1"/>
</dbReference>
<dbReference type="InterPro" id="IPR050753">
    <property type="entry name" value="Peptidase_M14_domain"/>
</dbReference>
<comment type="similarity">
    <text evidence="1 3">Belongs to the peptidase M14 family.</text>
</comment>
<feature type="active site" description="Proton donor/acceptor" evidence="3">
    <location>
        <position position="46"/>
    </location>
</feature>
<keyword evidence="5" id="KW-0121">Carboxypeptidase</keyword>
<name>A0A8E0RWJ6_9TREM</name>
<dbReference type="InterPro" id="IPR000834">
    <property type="entry name" value="Peptidase_M14"/>
</dbReference>
<dbReference type="Proteomes" id="UP000728185">
    <property type="component" value="Unassembled WGS sequence"/>
</dbReference>
<dbReference type="GO" id="GO:0006518">
    <property type="term" value="P:peptide metabolic process"/>
    <property type="evidence" value="ECO:0007669"/>
    <property type="project" value="TreeGrafter"/>
</dbReference>
<evidence type="ECO:0000313" key="6">
    <source>
        <dbReference type="Proteomes" id="UP000728185"/>
    </source>
</evidence>
<keyword evidence="6" id="KW-1185">Reference proteome</keyword>